<keyword evidence="4" id="KW-0804">Transcription</keyword>
<accession>Q0JJ98</accession>
<dbReference type="GO" id="GO:0009873">
    <property type="term" value="P:ethylene-activated signaling pathway"/>
    <property type="evidence" value="ECO:0007669"/>
    <property type="project" value="InterPro"/>
</dbReference>
<dbReference type="PANTHER" id="PTHR31190:SF173">
    <property type="entry name" value="PATHOGENESIS-RELATED GENES TRANSCRIPTIONAL ACTIVATOR PTI5"/>
    <property type="match status" value="1"/>
</dbReference>
<evidence type="ECO:0000256" key="2">
    <source>
        <dbReference type="ARBA" id="ARBA00023015"/>
    </source>
</evidence>
<dbReference type="AlphaFoldDB" id="Q0JJ98"/>
<evidence type="ECO:0000313" key="8">
    <source>
        <dbReference type="EMBL" id="BAF06180.2"/>
    </source>
</evidence>
<feature type="region of interest" description="Disordered" evidence="6">
    <location>
        <begin position="79"/>
        <end position="128"/>
    </location>
</feature>
<feature type="domain" description="AP2/ERF" evidence="7">
    <location>
        <begin position="126"/>
        <end position="184"/>
    </location>
</feature>
<reference evidence="8 9" key="1">
    <citation type="journal article" date="2005" name="Nature">
        <title>The map-based sequence of the rice genome.</title>
        <authorList>
            <consortium name="International rice genome sequencing project (IRGSP)"/>
            <person name="Matsumoto T."/>
            <person name="Wu J."/>
            <person name="Kanamori H."/>
            <person name="Katayose Y."/>
            <person name="Fujisawa M."/>
            <person name="Namiki N."/>
            <person name="Mizuno H."/>
            <person name="Yamamoto K."/>
            <person name="Antonio B.A."/>
            <person name="Baba T."/>
            <person name="Sakata K."/>
            <person name="Nagamura Y."/>
            <person name="Aoki H."/>
            <person name="Arikawa K."/>
            <person name="Arita K."/>
            <person name="Bito T."/>
            <person name="Chiden Y."/>
            <person name="Fujitsuka N."/>
            <person name="Fukunaka R."/>
            <person name="Hamada M."/>
            <person name="Harada C."/>
            <person name="Hayashi A."/>
            <person name="Hijishita S."/>
            <person name="Honda M."/>
            <person name="Hosokawa S."/>
            <person name="Ichikawa Y."/>
            <person name="Idonuma A."/>
            <person name="Iijima M."/>
            <person name="Ikeda M."/>
            <person name="Ikeno M."/>
            <person name="Ito K."/>
            <person name="Ito S."/>
            <person name="Ito T."/>
            <person name="Ito Y."/>
            <person name="Ito Y."/>
            <person name="Iwabuchi A."/>
            <person name="Kamiya K."/>
            <person name="Karasawa W."/>
            <person name="Kurita K."/>
            <person name="Katagiri S."/>
            <person name="Kikuta A."/>
            <person name="Kobayashi H."/>
            <person name="Kobayashi N."/>
            <person name="Machita K."/>
            <person name="Maehara T."/>
            <person name="Masukawa M."/>
            <person name="Mizubayashi T."/>
            <person name="Mukai Y."/>
            <person name="Nagasaki H."/>
            <person name="Nagata Y."/>
            <person name="Naito S."/>
            <person name="Nakashima M."/>
            <person name="Nakama Y."/>
            <person name="Nakamichi Y."/>
            <person name="Nakamura M."/>
            <person name="Meguro A."/>
            <person name="Negishi M."/>
            <person name="Ohta I."/>
            <person name="Ohta T."/>
            <person name="Okamoto M."/>
            <person name="Ono N."/>
            <person name="Saji S."/>
            <person name="Sakaguchi M."/>
            <person name="Sakai K."/>
            <person name="Shibata M."/>
            <person name="Shimokawa T."/>
            <person name="Song J."/>
            <person name="Takazaki Y."/>
            <person name="Terasawa K."/>
            <person name="Tsugane M."/>
            <person name="Tsuji K."/>
            <person name="Ueda S."/>
            <person name="Waki K."/>
            <person name="Yamagata H."/>
            <person name="Yamamoto M."/>
            <person name="Yamamoto S."/>
            <person name="Yamane H."/>
            <person name="Yoshiki S."/>
            <person name="Yoshihara R."/>
            <person name="Yukawa K."/>
            <person name="Zhong H."/>
            <person name="Yano M."/>
            <person name="Yuan Q."/>
            <person name="Ouyang S."/>
            <person name="Liu J."/>
            <person name="Jones K.M."/>
            <person name="Gansberger K."/>
            <person name="Moffat K."/>
            <person name="Hill J."/>
            <person name="Bera J."/>
            <person name="Fadrosh D."/>
            <person name="Jin S."/>
            <person name="Johri S."/>
            <person name="Kim M."/>
            <person name="Overton L."/>
            <person name="Reardon M."/>
            <person name="Tsitrin T."/>
            <person name="Vuong H."/>
            <person name="Weaver B."/>
            <person name="Ciecko A."/>
            <person name="Tallon L."/>
            <person name="Jackson J."/>
            <person name="Pai G."/>
            <person name="Aken S.V."/>
            <person name="Utterback T."/>
            <person name="Reidmuller S."/>
            <person name="Feldblyum T."/>
            <person name="Hsiao J."/>
            <person name="Zismann V."/>
            <person name="Iobst S."/>
            <person name="de Vazeille A.R."/>
            <person name="Buell C.R."/>
            <person name="Ying K."/>
            <person name="Li Y."/>
            <person name="Lu T."/>
            <person name="Huang Y."/>
            <person name="Zhao Q."/>
            <person name="Feng Q."/>
            <person name="Zhang L."/>
            <person name="Zhu J."/>
            <person name="Weng Q."/>
            <person name="Mu J."/>
            <person name="Lu Y."/>
            <person name="Fan D."/>
            <person name="Liu Y."/>
            <person name="Guan J."/>
            <person name="Zhang Y."/>
            <person name="Yu S."/>
            <person name="Liu X."/>
            <person name="Zhang Y."/>
            <person name="Hong G."/>
            <person name="Han B."/>
            <person name="Choisne N."/>
            <person name="Demange N."/>
            <person name="Orjeda G."/>
            <person name="Samain S."/>
            <person name="Cattolico L."/>
            <person name="Pelletier E."/>
            <person name="Couloux A."/>
            <person name="Segurens B."/>
            <person name="Wincker P."/>
            <person name="D'Hont A."/>
            <person name="Scarpelli C."/>
            <person name="Weissenbach J."/>
            <person name="Salanoubat M."/>
            <person name="Quetier F."/>
            <person name="Yu Y."/>
            <person name="Kim H.R."/>
            <person name="Rambo T."/>
            <person name="Currie J."/>
            <person name="Collura K."/>
            <person name="Luo M."/>
            <person name="Yang T."/>
            <person name="Ammiraju J.S.S."/>
            <person name="Engler F."/>
            <person name="Soderlund C."/>
            <person name="Wing R.A."/>
            <person name="Palmer L.E."/>
            <person name="de la Bastide M."/>
            <person name="Spiegel L."/>
            <person name="Nascimento L."/>
            <person name="Zutavern T."/>
            <person name="O'Shaughnessy A."/>
            <person name="Dike S."/>
            <person name="Dedhia N."/>
            <person name="Preston R."/>
            <person name="Balija V."/>
            <person name="McCombie W.R."/>
            <person name="Chow T."/>
            <person name="Chen H."/>
            <person name="Chung M."/>
            <person name="Chen C."/>
            <person name="Shaw J."/>
            <person name="Wu H."/>
            <person name="Hsiao K."/>
            <person name="Chao Y."/>
            <person name="Chu M."/>
            <person name="Cheng C."/>
            <person name="Hour A."/>
            <person name="Lee P."/>
            <person name="Lin S."/>
            <person name="Lin Y."/>
            <person name="Liou J."/>
            <person name="Liu S."/>
            <person name="Hsing Y."/>
            <person name="Raghuvanshi S."/>
            <person name="Mohanty A."/>
            <person name="Bharti A.K."/>
            <person name="Gaur A."/>
            <person name="Gupta V."/>
            <person name="Kumar D."/>
            <person name="Ravi V."/>
            <person name="Vij S."/>
            <person name="Kapur A."/>
            <person name="Khurana P."/>
            <person name="Khurana P."/>
            <person name="Khurana J.P."/>
            <person name="Tyagi A.K."/>
            <person name="Gaikwad K."/>
            <person name="Singh A."/>
            <person name="Dalal V."/>
            <person name="Srivastava S."/>
            <person name="Dixit A."/>
            <person name="Pal A.K."/>
            <person name="Ghazi I.A."/>
            <person name="Yadav M."/>
            <person name="Pandit A."/>
            <person name="Bhargava A."/>
            <person name="Sureshbabu K."/>
            <person name="Batra K."/>
            <person name="Sharma T.R."/>
            <person name="Mohapatra T."/>
            <person name="Singh N.K."/>
            <person name="Messing J."/>
            <person name="Nelson A.B."/>
            <person name="Fuks G."/>
            <person name="Kavchok S."/>
            <person name="Keizer G."/>
            <person name="Linton E."/>
            <person name="Llaca V."/>
            <person name="Song R."/>
            <person name="Tanyolac B."/>
            <person name="Young S."/>
            <person name="Ho-Il K."/>
            <person name="Hahn J.H."/>
            <person name="Sangsakoo G."/>
            <person name="Vanavichit A."/>
            <person name="de Mattos Luiz.A.T."/>
            <person name="Zimmer P.D."/>
            <person name="Malone G."/>
            <person name="Dellagostin O."/>
            <person name="de Oliveira A.C."/>
            <person name="Bevan M."/>
            <person name="Bancroft I."/>
            <person name="Minx P."/>
            <person name="Cordum H."/>
            <person name="Wilson R."/>
            <person name="Cheng Z."/>
            <person name="Jin W."/>
            <person name="Jiang J."/>
            <person name="Leong S.A."/>
            <person name="Iwama H."/>
            <person name="Gojobori T."/>
            <person name="Itoh T."/>
            <person name="Niimura Y."/>
            <person name="Fujii Y."/>
            <person name="Habara T."/>
            <person name="Sakai H."/>
            <person name="Sato Y."/>
            <person name="Wilson G."/>
            <person name="Kumar K."/>
            <person name="McCouch S."/>
            <person name="Juretic N."/>
            <person name="Hoen D."/>
            <person name="Wright S."/>
            <person name="Bruskiewich R."/>
            <person name="Bureau T."/>
            <person name="Miyao A."/>
            <person name="Hirochika H."/>
            <person name="Nishikawa T."/>
            <person name="Kadowaki K."/>
            <person name="Sugiura M."/>
            <person name="Burr B."/>
            <person name="Sasaki T."/>
        </authorList>
    </citation>
    <scope>NUCLEOTIDE SEQUENCE [LARGE SCALE GENOMIC DNA]</scope>
    <source>
        <strain evidence="9">cv. Nipponbare</strain>
    </source>
</reference>
<dbReference type="CDD" id="cd00018">
    <property type="entry name" value="AP2"/>
    <property type="match status" value="1"/>
</dbReference>
<protein>
    <submittedName>
        <fullName evidence="8">Os01g0752500 protein</fullName>
    </submittedName>
</protein>
<dbReference type="GO" id="GO:0005634">
    <property type="term" value="C:nucleus"/>
    <property type="evidence" value="ECO:0007669"/>
    <property type="project" value="UniProtKB-SubCell"/>
</dbReference>
<evidence type="ECO:0000313" key="9">
    <source>
        <dbReference type="Proteomes" id="UP000000763"/>
    </source>
</evidence>
<dbReference type="SUPFAM" id="SSF54171">
    <property type="entry name" value="DNA-binding domain"/>
    <property type="match status" value="1"/>
</dbReference>
<keyword evidence="2" id="KW-0805">Transcription regulation</keyword>
<dbReference type="GO" id="GO:0003677">
    <property type="term" value="F:DNA binding"/>
    <property type="evidence" value="ECO:0007669"/>
    <property type="project" value="UniProtKB-KW"/>
</dbReference>
<evidence type="ECO:0000259" key="7">
    <source>
        <dbReference type="PROSITE" id="PS51032"/>
    </source>
</evidence>
<dbReference type="KEGG" id="dosa:Os01g0752500"/>
<dbReference type="PROSITE" id="PS51032">
    <property type="entry name" value="AP2_ERF"/>
    <property type="match status" value="1"/>
</dbReference>
<evidence type="ECO:0000256" key="4">
    <source>
        <dbReference type="ARBA" id="ARBA00023163"/>
    </source>
</evidence>
<dbReference type="InterPro" id="IPR044808">
    <property type="entry name" value="ERF_plant"/>
</dbReference>
<dbReference type="PRINTS" id="PR00367">
    <property type="entry name" value="ETHRSPELEMNT"/>
</dbReference>
<dbReference type="EMBL" id="AP008207">
    <property type="protein sequence ID" value="BAF06180.2"/>
    <property type="molecule type" value="Genomic_DNA"/>
</dbReference>
<dbReference type="InterPro" id="IPR016177">
    <property type="entry name" value="DNA-bd_dom_sf"/>
</dbReference>
<sequence length="247" mass="25386">MSLSLGFSAGAGVGADRLAAAPALQAAGALPPRVDVSLSLARAANGQPSSYLPLNENDSLDMVLFDVLREASAVAALSSSSSSSPELGARTTAPVVAGHPAGRKGGGGGGGGRGAAARGGAAGGRHYRGVRRRPWGKYAAEIRDPTRHGARLWLGTFGTAEEAAAAYDRAAFRMRGAKALLNFPPAVAGDGARRGAAAAAKQVGMSDGNSNHGRILRQTHHRRMMTRTRTKPTRTHAFPSSIMIIRC</sequence>
<keyword evidence="3" id="KW-0238">DNA-binding</keyword>
<dbReference type="SMART" id="SM00380">
    <property type="entry name" value="AP2"/>
    <property type="match status" value="1"/>
</dbReference>
<dbReference type="PANTHER" id="PTHR31190">
    <property type="entry name" value="DNA-BINDING DOMAIN"/>
    <property type="match status" value="1"/>
</dbReference>
<dbReference type="FunFam" id="3.30.730.10:FF:000001">
    <property type="entry name" value="Ethylene-responsive transcription factor 2"/>
    <property type="match status" value="1"/>
</dbReference>
<evidence type="ECO:0000256" key="5">
    <source>
        <dbReference type="ARBA" id="ARBA00023242"/>
    </source>
</evidence>
<dbReference type="InterPro" id="IPR001471">
    <property type="entry name" value="AP2/ERF_dom"/>
</dbReference>
<dbReference type="InterPro" id="IPR036955">
    <property type="entry name" value="AP2/ERF_dom_sf"/>
</dbReference>
<evidence type="ECO:0000256" key="6">
    <source>
        <dbReference type="SAM" id="MobiDB-lite"/>
    </source>
</evidence>
<organism evidence="8 9">
    <name type="scientific">Oryza sativa subsp. japonica</name>
    <name type="common">Rice</name>
    <dbReference type="NCBI Taxonomy" id="39947"/>
    <lineage>
        <taxon>Eukaryota</taxon>
        <taxon>Viridiplantae</taxon>
        <taxon>Streptophyta</taxon>
        <taxon>Embryophyta</taxon>
        <taxon>Tracheophyta</taxon>
        <taxon>Spermatophyta</taxon>
        <taxon>Magnoliopsida</taxon>
        <taxon>Liliopsida</taxon>
        <taxon>Poales</taxon>
        <taxon>Poaceae</taxon>
        <taxon>BOP clade</taxon>
        <taxon>Oryzoideae</taxon>
        <taxon>Oryzeae</taxon>
        <taxon>Oryzinae</taxon>
        <taxon>Oryza</taxon>
        <taxon>Oryza sativa</taxon>
    </lineage>
</organism>
<dbReference type="Pfam" id="PF00847">
    <property type="entry name" value="AP2"/>
    <property type="match status" value="1"/>
</dbReference>
<evidence type="ECO:0000256" key="3">
    <source>
        <dbReference type="ARBA" id="ARBA00023125"/>
    </source>
</evidence>
<feature type="compositionally biased region" description="Gly residues" evidence="6">
    <location>
        <begin position="103"/>
        <end position="114"/>
    </location>
</feature>
<name>Q0JJ98_ORYSJ</name>
<dbReference type="GO" id="GO:0003700">
    <property type="term" value="F:DNA-binding transcription factor activity"/>
    <property type="evidence" value="ECO:0007669"/>
    <property type="project" value="InterPro"/>
</dbReference>
<dbReference type="Gene3D" id="3.30.730.10">
    <property type="entry name" value="AP2/ERF domain"/>
    <property type="match status" value="1"/>
</dbReference>
<proteinExistence type="predicted"/>
<evidence type="ECO:0000256" key="1">
    <source>
        <dbReference type="ARBA" id="ARBA00004123"/>
    </source>
</evidence>
<gene>
    <name evidence="8" type="ordered locus">Os01g0752500</name>
</gene>
<comment type="subcellular location">
    <subcellularLocation>
        <location evidence="1">Nucleus</location>
    </subcellularLocation>
</comment>
<dbReference type="Proteomes" id="UP000000763">
    <property type="component" value="Chromosome 1"/>
</dbReference>
<reference evidence="9" key="2">
    <citation type="journal article" date="2008" name="Nucleic Acids Res.">
        <title>The rice annotation project database (RAP-DB): 2008 update.</title>
        <authorList>
            <consortium name="The rice annotation project (RAP)"/>
        </authorList>
    </citation>
    <scope>GENOME REANNOTATION</scope>
    <source>
        <strain evidence="9">cv. Nipponbare</strain>
    </source>
</reference>
<keyword evidence="5" id="KW-0539">Nucleus</keyword>